<name>A0A8S5N0L2_9CAUD</name>
<evidence type="ECO:0000313" key="1">
    <source>
        <dbReference type="EMBL" id="DAD88016.1"/>
    </source>
</evidence>
<reference evidence="1" key="1">
    <citation type="journal article" date="2021" name="Proc. Natl. Acad. Sci. U.S.A.">
        <title>A Catalog of Tens of Thousands of Viruses from Human Metagenomes Reveals Hidden Associations with Chronic Diseases.</title>
        <authorList>
            <person name="Tisza M.J."/>
            <person name="Buck C.B."/>
        </authorList>
    </citation>
    <scope>NUCLEOTIDE SEQUENCE</scope>
    <source>
        <strain evidence="1">CtYJD4</strain>
    </source>
</reference>
<dbReference type="EMBL" id="BK015033">
    <property type="protein sequence ID" value="DAD88016.1"/>
    <property type="molecule type" value="Genomic_DNA"/>
</dbReference>
<sequence length="127" mass="15074">MAKVVIIPEGHIHLWDNFKIRYFIRMCSLINKSIEMESITDNNYISGRLLTKQDRIQCICDHINRSNEELTRINEKLGAKDTPLEEWLRLSDIRGSLMVSIHQKEEELSRLTDSRRLNQPKRANYNY</sequence>
<accession>A0A8S5N0L2</accession>
<organism evidence="1">
    <name type="scientific">Siphoviridae sp. ctYJD4</name>
    <dbReference type="NCBI Taxonomy" id="2826375"/>
    <lineage>
        <taxon>Viruses</taxon>
        <taxon>Duplodnaviria</taxon>
        <taxon>Heunggongvirae</taxon>
        <taxon>Uroviricota</taxon>
        <taxon>Caudoviricetes</taxon>
    </lineage>
</organism>
<protein>
    <submittedName>
        <fullName evidence="1">Uncharacterized protein</fullName>
    </submittedName>
</protein>
<proteinExistence type="predicted"/>